<accession>A0ABY7FPJ1</accession>
<evidence type="ECO:0000313" key="1">
    <source>
        <dbReference type="EMBL" id="WAR22598.1"/>
    </source>
</evidence>
<feature type="non-terminal residue" evidence="1">
    <location>
        <position position="293"/>
    </location>
</feature>
<keyword evidence="2" id="KW-1185">Reference proteome</keyword>
<dbReference type="EMBL" id="CP111023">
    <property type="protein sequence ID" value="WAR22598.1"/>
    <property type="molecule type" value="Genomic_DNA"/>
</dbReference>
<protein>
    <submittedName>
        <fullName evidence="1">Uncharacterized protein</fullName>
    </submittedName>
</protein>
<gene>
    <name evidence="1" type="ORF">MAR_016572</name>
</gene>
<dbReference type="PANTHER" id="PTHR34415">
    <property type="entry name" value="INTEGRASE CATALYTIC DOMAIN-CONTAINING PROTEIN"/>
    <property type="match status" value="1"/>
</dbReference>
<organism evidence="1 2">
    <name type="scientific">Mya arenaria</name>
    <name type="common">Soft-shell clam</name>
    <dbReference type="NCBI Taxonomy" id="6604"/>
    <lineage>
        <taxon>Eukaryota</taxon>
        <taxon>Metazoa</taxon>
        <taxon>Spiralia</taxon>
        <taxon>Lophotrochozoa</taxon>
        <taxon>Mollusca</taxon>
        <taxon>Bivalvia</taxon>
        <taxon>Autobranchia</taxon>
        <taxon>Heteroconchia</taxon>
        <taxon>Euheterodonta</taxon>
        <taxon>Imparidentia</taxon>
        <taxon>Neoheterodontei</taxon>
        <taxon>Myida</taxon>
        <taxon>Myoidea</taxon>
        <taxon>Myidae</taxon>
        <taxon>Mya</taxon>
    </lineage>
</organism>
<dbReference type="PANTHER" id="PTHR34415:SF1">
    <property type="entry name" value="INTEGRASE CATALYTIC DOMAIN-CONTAINING PROTEIN"/>
    <property type="match status" value="1"/>
</dbReference>
<proteinExistence type="predicted"/>
<sequence length="293" mass="33715">MAKKRCANWTDKEKATAIVSSELEVNMPSTPTEDYSLYQLYMKQNHLTSHSHQFLVLVPVSPVILQRLLTTVLSMIPQDKQNRLLVTPWCITVLIIPSRCCIRTMPNRSENFSSKHLENVDALESAVNLQVKWRASNAETLEEVADTVRKSSRVGYNIPQYVNNPAKPVTFYNWTEFFRTLFKPIPGLTKYHHFRITSSHPGTVFLREYADNQEVAIEITRPQRQPIPSSDMPERIDNQELDAKRSWYLFEEIAPLCNNSSACSKPTVPKPSSEVESQQKILKIAYKKEMKQT</sequence>
<name>A0ABY7FPJ1_MYAAR</name>
<dbReference type="Proteomes" id="UP001164746">
    <property type="component" value="Chromosome 12"/>
</dbReference>
<evidence type="ECO:0000313" key="2">
    <source>
        <dbReference type="Proteomes" id="UP001164746"/>
    </source>
</evidence>
<reference evidence="1" key="1">
    <citation type="submission" date="2022-11" db="EMBL/GenBank/DDBJ databases">
        <title>Centuries of genome instability and evolution in soft-shell clam transmissible cancer (bioRxiv).</title>
        <authorList>
            <person name="Hart S.F.M."/>
            <person name="Yonemitsu M.A."/>
            <person name="Giersch R.M."/>
            <person name="Beal B.F."/>
            <person name="Arriagada G."/>
            <person name="Davis B.W."/>
            <person name="Ostrander E.A."/>
            <person name="Goff S.P."/>
            <person name="Metzger M.J."/>
        </authorList>
    </citation>
    <scope>NUCLEOTIDE SEQUENCE</scope>
    <source>
        <strain evidence="1">MELC-2E11</strain>
        <tissue evidence="1">Siphon/mantle</tissue>
    </source>
</reference>